<accession>A0A183V744</accession>
<dbReference type="WBParaSite" id="TCNE_0001656501-mRNA-1">
    <property type="protein sequence ID" value="TCNE_0001656501-mRNA-1"/>
    <property type="gene ID" value="TCNE_0001656501"/>
</dbReference>
<name>A0A183V744_TOXCA</name>
<evidence type="ECO:0000313" key="2">
    <source>
        <dbReference type="Proteomes" id="UP000050794"/>
    </source>
</evidence>
<dbReference type="Proteomes" id="UP000050794">
    <property type="component" value="Unassembled WGS sequence"/>
</dbReference>
<evidence type="ECO:0000313" key="3">
    <source>
        <dbReference type="WBParaSite" id="TCNE_0001656501-mRNA-1"/>
    </source>
</evidence>
<keyword evidence="2" id="KW-1185">Reference proteome</keyword>
<sequence length="99" mass="11301">MELNTSKANIKIAEYAFYYTCEKNSSAVTYQSTAAFTTASKVESLQKNSRQSHAPLIADERETAKAQANKRYGYGRHDLLYEASFYDHDFGDGDYSRHR</sequence>
<protein>
    <submittedName>
        <fullName evidence="1 3">Uncharacterized protein</fullName>
    </submittedName>
</protein>
<evidence type="ECO:0000313" key="1">
    <source>
        <dbReference type="EMBL" id="VDM47885.1"/>
    </source>
</evidence>
<reference evidence="1 2" key="2">
    <citation type="submission" date="2018-11" db="EMBL/GenBank/DDBJ databases">
        <authorList>
            <consortium name="Pathogen Informatics"/>
        </authorList>
    </citation>
    <scope>NUCLEOTIDE SEQUENCE [LARGE SCALE GENOMIC DNA]</scope>
</reference>
<dbReference type="AlphaFoldDB" id="A0A183V744"/>
<dbReference type="EMBL" id="UYWY01023706">
    <property type="protein sequence ID" value="VDM47885.1"/>
    <property type="molecule type" value="Genomic_DNA"/>
</dbReference>
<organism evidence="2 3">
    <name type="scientific">Toxocara canis</name>
    <name type="common">Canine roundworm</name>
    <dbReference type="NCBI Taxonomy" id="6265"/>
    <lineage>
        <taxon>Eukaryota</taxon>
        <taxon>Metazoa</taxon>
        <taxon>Ecdysozoa</taxon>
        <taxon>Nematoda</taxon>
        <taxon>Chromadorea</taxon>
        <taxon>Rhabditida</taxon>
        <taxon>Spirurina</taxon>
        <taxon>Ascaridomorpha</taxon>
        <taxon>Ascaridoidea</taxon>
        <taxon>Toxocaridae</taxon>
        <taxon>Toxocara</taxon>
    </lineage>
</organism>
<gene>
    <name evidence="1" type="ORF">TCNE_LOCUS16564</name>
</gene>
<reference evidence="3" key="1">
    <citation type="submission" date="2016-06" db="UniProtKB">
        <authorList>
            <consortium name="WormBaseParasite"/>
        </authorList>
    </citation>
    <scope>IDENTIFICATION</scope>
</reference>
<proteinExistence type="predicted"/>